<dbReference type="GO" id="GO:0006952">
    <property type="term" value="P:defense response"/>
    <property type="evidence" value="ECO:0007669"/>
    <property type="project" value="UniProtKB-KW"/>
</dbReference>
<evidence type="ECO:0000256" key="3">
    <source>
        <dbReference type="ARBA" id="ARBA00022821"/>
    </source>
</evidence>
<evidence type="ECO:0000256" key="7">
    <source>
        <dbReference type="SAM" id="Phobius"/>
    </source>
</evidence>
<feature type="compositionally biased region" description="Basic and acidic residues" evidence="6">
    <location>
        <begin position="158"/>
        <end position="174"/>
    </location>
</feature>
<keyword evidence="2" id="KW-1003">Cell membrane</keyword>
<evidence type="ECO:0000256" key="1">
    <source>
        <dbReference type="ARBA" id="ARBA00004162"/>
    </source>
</evidence>
<dbReference type="Proteomes" id="UP001634393">
    <property type="component" value="Unassembled WGS sequence"/>
</dbReference>
<dbReference type="EMBL" id="JBJXBP010000003">
    <property type="protein sequence ID" value="KAL3840108.1"/>
    <property type="molecule type" value="Genomic_DNA"/>
</dbReference>
<organism evidence="9 10">
    <name type="scientific">Penstemon smallii</name>
    <dbReference type="NCBI Taxonomy" id="265156"/>
    <lineage>
        <taxon>Eukaryota</taxon>
        <taxon>Viridiplantae</taxon>
        <taxon>Streptophyta</taxon>
        <taxon>Embryophyta</taxon>
        <taxon>Tracheophyta</taxon>
        <taxon>Spermatophyta</taxon>
        <taxon>Magnoliopsida</taxon>
        <taxon>eudicotyledons</taxon>
        <taxon>Gunneridae</taxon>
        <taxon>Pentapetalae</taxon>
        <taxon>asterids</taxon>
        <taxon>lamiids</taxon>
        <taxon>Lamiales</taxon>
        <taxon>Plantaginaceae</taxon>
        <taxon>Cheloneae</taxon>
        <taxon>Penstemon</taxon>
    </lineage>
</organism>
<evidence type="ECO:0000259" key="8">
    <source>
        <dbReference type="PROSITE" id="PS01031"/>
    </source>
</evidence>
<evidence type="ECO:0000256" key="5">
    <source>
        <dbReference type="RuleBase" id="RU003616"/>
    </source>
</evidence>
<sequence>MELELGLKFTRAADEFTSEFKIAKDSLGPLFLTRETEAMFVLNALLKGYVRRNIKIEINEDGTLIAISGEKHVQETVLVGWKVYKKDTEIKGFKKVFKIPGGVTLDKIDATFNEDDSTLKVSMPKKVKGIQGTDIEEVEVKEELIKEESENLQVVDETTQRIETSRQEKEERAEPINADDDEKRDKEVDDLNNGRKVLEDKLLEKNLLNEQKVVEGPDMPKEEHGNQKPVDCIEESIEPKHDQEQQRNNDQGLEKENDNPTCEEEREGGSMVKSLEEGRDAESGRVEEEERRPEDKGFKICTPIVAGSALLLSFVVFVIQIMRSKNQNSRRRE</sequence>
<dbReference type="InterPro" id="IPR002068">
    <property type="entry name" value="A-crystallin/Hsp20_dom"/>
</dbReference>
<keyword evidence="7" id="KW-0812">Transmembrane</keyword>
<dbReference type="GO" id="GO:0005886">
    <property type="term" value="C:plasma membrane"/>
    <property type="evidence" value="ECO:0007669"/>
    <property type="project" value="UniProtKB-SubCell"/>
</dbReference>
<evidence type="ECO:0000313" key="9">
    <source>
        <dbReference type="EMBL" id="KAL3840108.1"/>
    </source>
</evidence>
<comment type="caution">
    <text evidence="9">The sequence shown here is derived from an EMBL/GenBank/DDBJ whole genome shotgun (WGS) entry which is preliminary data.</text>
</comment>
<feature type="transmembrane region" description="Helical" evidence="7">
    <location>
        <begin position="304"/>
        <end position="322"/>
    </location>
</feature>
<evidence type="ECO:0000256" key="2">
    <source>
        <dbReference type="ARBA" id="ARBA00022475"/>
    </source>
</evidence>
<reference evidence="9 10" key="1">
    <citation type="submission" date="2024-12" db="EMBL/GenBank/DDBJ databases">
        <title>The unique morphological basis and parallel evolutionary history of personate flowers in Penstemon.</title>
        <authorList>
            <person name="Depatie T.H."/>
            <person name="Wessinger C.A."/>
        </authorList>
    </citation>
    <scope>NUCLEOTIDE SEQUENCE [LARGE SCALE GENOMIC DNA]</scope>
    <source>
        <strain evidence="9">WTNN_2</strain>
        <tissue evidence="9">Leaf</tissue>
    </source>
</reference>
<keyword evidence="3" id="KW-0611">Plant defense</keyword>
<dbReference type="Pfam" id="PF00011">
    <property type="entry name" value="HSP20"/>
    <property type="match status" value="1"/>
</dbReference>
<feature type="compositionally biased region" description="Basic and acidic residues" evidence="6">
    <location>
        <begin position="237"/>
        <end position="258"/>
    </location>
</feature>
<dbReference type="PANTHER" id="PTHR43670">
    <property type="entry name" value="HEAT SHOCK PROTEIN 26"/>
    <property type="match status" value="1"/>
</dbReference>
<dbReference type="SUPFAM" id="SSF49764">
    <property type="entry name" value="HSP20-like chaperones"/>
    <property type="match status" value="1"/>
</dbReference>
<dbReference type="CDD" id="cd06464">
    <property type="entry name" value="ACD_sHsps-like"/>
    <property type="match status" value="1"/>
</dbReference>
<accession>A0ABD3TVW2</accession>
<keyword evidence="7" id="KW-0472">Membrane</keyword>
<proteinExistence type="inferred from homology"/>
<evidence type="ECO:0000313" key="10">
    <source>
        <dbReference type="Proteomes" id="UP001634393"/>
    </source>
</evidence>
<dbReference type="AlphaFoldDB" id="A0ABD3TVW2"/>
<evidence type="ECO:0000256" key="4">
    <source>
        <dbReference type="PROSITE-ProRule" id="PRU00285"/>
    </source>
</evidence>
<feature type="region of interest" description="Disordered" evidence="6">
    <location>
        <begin position="235"/>
        <end position="297"/>
    </location>
</feature>
<protein>
    <recommendedName>
        <fullName evidence="8">SHSP domain-containing protein</fullName>
    </recommendedName>
</protein>
<feature type="region of interest" description="Disordered" evidence="6">
    <location>
        <begin position="150"/>
        <end position="192"/>
    </location>
</feature>
<dbReference type="Gene3D" id="2.60.40.790">
    <property type="match status" value="1"/>
</dbReference>
<dbReference type="InterPro" id="IPR008978">
    <property type="entry name" value="HSP20-like_chaperone"/>
</dbReference>
<keyword evidence="7" id="KW-1133">Transmembrane helix</keyword>
<gene>
    <name evidence="9" type="ORF">ACJIZ3_024699</name>
</gene>
<name>A0ABD3TVW2_9LAMI</name>
<comment type="subcellular location">
    <subcellularLocation>
        <location evidence="1">Cell membrane</location>
        <topology evidence="1">Single-pass membrane protein</topology>
    </subcellularLocation>
</comment>
<dbReference type="PANTHER" id="PTHR43670:SF34">
    <property type="entry name" value="HSP20-LIKE CHAPERONES SUPERFAMILY PROTEIN"/>
    <property type="match status" value="1"/>
</dbReference>
<feature type="compositionally biased region" description="Basic and acidic residues" evidence="6">
    <location>
        <begin position="181"/>
        <end position="192"/>
    </location>
</feature>
<keyword evidence="10" id="KW-1185">Reference proteome</keyword>
<feature type="compositionally biased region" description="Basic and acidic residues" evidence="6">
    <location>
        <begin position="212"/>
        <end position="226"/>
    </location>
</feature>
<dbReference type="PROSITE" id="PS01031">
    <property type="entry name" value="SHSP"/>
    <property type="match status" value="1"/>
</dbReference>
<comment type="similarity">
    <text evidence="4 5">Belongs to the small heat shock protein (HSP20) family.</text>
</comment>
<feature type="compositionally biased region" description="Basic and acidic residues" evidence="6">
    <location>
        <begin position="274"/>
        <end position="297"/>
    </location>
</feature>
<feature type="domain" description="SHSP" evidence="8">
    <location>
        <begin position="21"/>
        <end position="141"/>
    </location>
</feature>
<feature type="region of interest" description="Disordered" evidence="6">
    <location>
        <begin position="209"/>
        <end position="228"/>
    </location>
</feature>
<evidence type="ECO:0000256" key="6">
    <source>
        <dbReference type="SAM" id="MobiDB-lite"/>
    </source>
</evidence>